<comment type="caution">
    <text evidence="1">The sequence shown here is derived from an EMBL/GenBank/DDBJ whole genome shotgun (WGS) entry which is preliminary data.</text>
</comment>
<dbReference type="AlphaFoldDB" id="X1PVR8"/>
<proteinExistence type="predicted"/>
<organism evidence="1">
    <name type="scientific">marine sediment metagenome</name>
    <dbReference type="NCBI Taxonomy" id="412755"/>
    <lineage>
        <taxon>unclassified sequences</taxon>
        <taxon>metagenomes</taxon>
        <taxon>ecological metagenomes</taxon>
    </lineage>
</organism>
<gene>
    <name evidence="1" type="ORF">S12H4_09962</name>
</gene>
<reference evidence="1" key="1">
    <citation type="journal article" date="2014" name="Front. Microbiol.">
        <title>High frequency of phylogenetically diverse reductive dehalogenase-homologous genes in deep subseafloor sedimentary metagenomes.</title>
        <authorList>
            <person name="Kawai M."/>
            <person name="Futagami T."/>
            <person name="Toyoda A."/>
            <person name="Takaki Y."/>
            <person name="Nishi S."/>
            <person name="Hori S."/>
            <person name="Arai W."/>
            <person name="Tsubouchi T."/>
            <person name="Morono Y."/>
            <person name="Uchiyama I."/>
            <person name="Ito T."/>
            <person name="Fujiyama A."/>
            <person name="Inagaki F."/>
            <person name="Takami H."/>
        </authorList>
    </citation>
    <scope>NUCLEOTIDE SEQUENCE</scope>
    <source>
        <strain evidence="1">Expedition CK06-06</strain>
    </source>
</reference>
<dbReference type="EMBL" id="BARW01004154">
    <property type="protein sequence ID" value="GAI60387.1"/>
    <property type="molecule type" value="Genomic_DNA"/>
</dbReference>
<name>X1PVR8_9ZZZZ</name>
<evidence type="ECO:0000313" key="1">
    <source>
        <dbReference type="EMBL" id="GAI60387.1"/>
    </source>
</evidence>
<protein>
    <submittedName>
        <fullName evidence="1">Uncharacterized protein</fullName>
    </submittedName>
</protein>
<sequence>MGTGLGVPGKIEKITHENVQEVAKKAEQKMTIIMKEIISSL</sequence>
<accession>X1PVR8</accession>